<feature type="domain" description="D-isomer specific 2-hydroxyacid dehydrogenase NAD-binding" evidence="4">
    <location>
        <begin position="109"/>
        <end position="276"/>
    </location>
</feature>
<gene>
    <name evidence="5" type="ORF">D2T33_11655</name>
</gene>
<dbReference type="GO" id="GO:0016616">
    <property type="term" value="F:oxidoreductase activity, acting on the CH-OH group of donors, NAD or NADP as acceptor"/>
    <property type="evidence" value="ECO:0007669"/>
    <property type="project" value="InterPro"/>
</dbReference>
<evidence type="ECO:0000313" key="6">
    <source>
        <dbReference type="Proteomes" id="UP000285710"/>
    </source>
</evidence>
<keyword evidence="3" id="KW-0520">NAD</keyword>
<dbReference type="EMBL" id="SAUW01000011">
    <property type="protein sequence ID" value="RWR10985.1"/>
    <property type="molecule type" value="Genomic_DNA"/>
</dbReference>
<proteinExistence type="inferred from homology"/>
<protein>
    <submittedName>
        <fullName evidence="5">3-phosphoglycerate dehydrogenase</fullName>
    </submittedName>
</protein>
<dbReference type="InterPro" id="IPR036291">
    <property type="entry name" value="NAD(P)-bd_dom_sf"/>
</dbReference>
<dbReference type="SUPFAM" id="SSF51735">
    <property type="entry name" value="NAD(P)-binding Rossmann-fold domains"/>
    <property type="match status" value="1"/>
</dbReference>
<dbReference type="InterPro" id="IPR006140">
    <property type="entry name" value="D-isomer_DH_NAD-bd"/>
</dbReference>
<dbReference type="GO" id="GO:0051287">
    <property type="term" value="F:NAD binding"/>
    <property type="evidence" value="ECO:0007669"/>
    <property type="project" value="InterPro"/>
</dbReference>
<accession>A0A443ITE9</accession>
<dbReference type="PANTHER" id="PTHR42789">
    <property type="entry name" value="D-ISOMER SPECIFIC 2-HYDROXYACID DEHYDROGENASE FAMILY PROTEIN (AFU_ORTHOLOGUE AFUA_6G10090)"/>
    <property type="match status" value="1"/>
</dbReference>
<dbReference type="PANTHER" id="PTHR42789:SF1">
    <property type="entry name" value="D-ISOMER SPECIFIC 2-HYDROXYACID DEHYDROGENASE FAMILY PROTEIN (AFU_ORTHOLOGUE AFUA_6G10090)"/>
    <property type="match status" value="1"/>
</dbReference>
<dbReference type="InterPro" id="IPR050857">
    <property type="entry name" value="D-2-hydroxyacid_DH"/>
</dbReference>
<reference evidence="5 6" key="2">
    <citation type="submission" date="2019-01" db="EMBL/GenBank/DDBJ databases">
        <authorList>
            <person name="Li Y."/>
        </authorList>
    </citation>
    <scope>NUCLEOTIDE SEQUENCE [LARGE SCALE GENOMIC DNA]</scope>
    <source>
        <strain evidence="5 6">2D-5</strain>
    </source>
</reference>
<sequence>MRPLFIDCSPFMHDRLAEVLPDHAAHLDLHVGDPATGELPRLAAGREIVLNGHSYLSAADLAALPDLKRIIFLGAGASSYVDMAAAARLGIAVETCPGYGDRAVAEHAFALLLAAARQVARMDRDLRHGHWDPLEGIELGGRTVGVLGFGGIGRAFARIAEGFGMKVLVWNRSPVEGHEQRPLAEVLARADAVSLHMALTAETRGFLHAERIAMLRKGAIVVNTARAGLIDESALRTALRAGHLRHVALDVFDAEPLAPDNPWLSGPRATITSHAGYKTPEASRRLIAMGLARAGIPGGEAR</sequence>
<dbReference type="CDD" id="cd05198">
    <property type="entry name" value="formate_dh_like"/>
    <property type="match status" value="1"/>
</dbReference>
<comment type="caution">
    <text evidence="5">The sequence shown here is derived from an EMBL/GenBank/DDBJ whole genome shotgun (WGS) entry which is preliminary data.</text>
</comment>
<evidence type="ECO:0000313" key="5">
    <source>
        <dbReference type="EMBL" id="RWR10985.1"/>
    </source>
</evidence>
<dbReference type="SUPFAM" id="SSF52283">
    <property type="entry name" value="Formate/glycerate dehydrogenase catalytic domain-like"/>
    <property type="match status" value="1"/>
</dbReference>
<evidence type="ECO:0000256" key="1">
    <source>
        <dbReference type="ARBA" id="ARBA00005854"/>
    </source>
</evidence>
<organism evidence="5 6">
    <name type="scientific">Paenirhodobacter populi</name>
    <dbReference type="NCBI Taxonomy" id="2306993"/>
    <lineage>
        <taxon>Bacteria</taxon>
        <taxon>Pseudomonadati</taxon>
        <taxon>Pseudomonadota</taxon>
        <taxon>Alphaproteobacteria</taxon>
        <taxon>Rhodobacterales</taxon>
        <taxon>Rhodobacter group</taxon>
        <taxon>Paenirhodobacter</taxon>
    </lineage>
</organism>
<dbReference type="PROSITE" id="PS00065">
    <property type="entry name" value="D_2_HYDROXYACID_DH_1"/>
    <property type="match status" value="1"/>
</dbReference>
<dbReference type="RefSeq" id="WP_128269878.1">
    <property type="nucleotide sequence ID" value="NZ_SAUW01000011.1"/>
</dbReference>
<dbReference type="Proteomes" id="UP000285710">
    <property type="component" value="Unassembled WGS sequence"/>
</dbReference>
<keyword evidence="6" id="KW-1185">Reference proteome</keyword>
<dbReference type="InterPro" id="IPR029752">
    <property type="entry name" value="D-isomer_DH_CS1"/>
</dbReference>
<dbReference type="Pfam" id="PF02826">
    <property type="entry name" value="2-Hacid_dh_C"/>
    <property type="match status" value="1"/>
</dbReference>
<evidence type="ECO:0000256" key="2">
    <source>
        <dbReference type="ARBA" id="ARBA00023002"/>
    </source>
</evidence>
<evidence type="ECO:0000259" key="4">
    <source>
        <dbReference type="Pfam" id="PF02826"/>
    </source>
</evidence>
<keyword evidence="2" id="KW-0560">Oxidoreductase</keyword>
<dbReference type="Gene3D" id="3.40.50.720">
    <property type="entry name" value="NAD(P)-binding Rossmann-like Domain"/>
    <property type="match status" value="2"/>
</dbReference>
<reference evidence="5 6" key="1">
    <citation type="submission" date="2019-01" db="EMBL/GenBank/DDBJ databases">
        <title>Sinorhodobacter populi sp. nov. isolated from the symptomatic bark tissue of Populus euramericana canker.</title>
        <authorList>
            <person name="Xu G."/>
        </authorList>
    </citation>
    <scope>NUCLEOTIDE SEQUENCE [LARGE SCALE GENOMIC DNA]</scope>
    <source>
        <strain evidence="5 6">2D-5</strain>
    </source>
</reference>
<comment type="similarity">
    <text evidence="1">Belongs to the D-isomer specific 2-hydroxyacid dehydrogenase family.</text>
</comment>
<name>A0A443ITE9_9RHOB</name>
<evidence type="ECO:0000256" key="3">
    <source>
        <dbReference type="ARBA" id="ARBA00023027"/>
    </source>
</evidence>
<dbReference type="AlphaFoldDB" id="A0A443ITE9"/>